<keyword evidence="4" id="KW-0249">Electron transport</keyword>
<dbReference type="InterPro" id="IPR009051">
    <property type="entry name" value="Helical_ferredxn"/>
</dbReference>
<name>A0A8J6MWG8_9DELT</name>
<dbReference type="PANTHER" id="PTHR43551:SF1">
    <property type="entry name" value="HETERODISULFIDE REDUCTASE"/>
    <property type="match status" value="1"/>
</dbReference>
<evidence type="ECO:0000313" key="8">
    <source>
        <dbReference type="EMBL" id="MBC8176852.1"/>
    </source>
</evidence>
<feature type="domain" description="4Fe-4S ferredoxin-type" evidence="7">
    <location>
        <begin position="28"/>
        <end position="100"/>
    </location>
</feature>
<evidence type="ECO:0000259" key="7">
    <source>
        <dbReference type="Pfam" id="PF13183"/>
    </source>
</evidence>
<dbReference type="InterPro" id="IPR017896">
    <property type="entry name" value="4Fe4S_Fe-S-bd"/>
</dbReference>
<dbReference type="AlphaFoldDB" id="A0A8J6MWG8"/>
<keyword evidence="3" id="KW-0479">Metal-binding</keyword>
<keyword evidence="6" id="KW-0411">Iron-sulfur</keyword>
<evidence type="ECO:0000256" key="2">
    <source>
        <dbReference type="ARBA" id="ARBA00022485"/>
    </source>
</evidence>
<proteinExistence type="predicted"/>
<dbReference type="Proteomes" id="UP000650524">
    <property type="component" value="Unassembled WGS sequence"/>
</dbReference>
<sequence length="249" mass="28738">MSEEIKPNEIVDFLKPRVGARFKMWLGICAHCGLCANTCHYYTANEKDPKMIPSYKIRFLKEILKKKGNVDKDYLQKVYETVYYECNMCRRCTLYCPFGIDIALMISLLRALLFSQGMAPEGLVKAIENYKESGNQMAVSDEDWVETVKWCEEEMAEELVGLEIPIDKKGAKILYTVNAREPMFYPQDMMEVAKIFYVAGEDYTYCSKPGWDDTNLSMFCGDLKTSKMIVENTFKRAKELEVQQVAITE</sequence>
<evidence type="ECO:0000313" key="9">
    <source>
        <dbReference type="Proteomes" id="UP000650524"/>
    </source>
</evidence>
<organism evidence="8 9">
    <name type="scientific">Candidatus Desulfacyla euxinica</name>
    <dbReference type="NCBI Taxonomy" id="2841693"/>
    <lineage>
        <taxon>Bacteria</taxon>
        <taxon>Deltaproteobacteria</taxon>
        <taxon>Candidatus Desulfacyla</taxon>
    </lineage>
</organism>
<dbReference type="GO" id="GO:0051539">
    <property type="term" value="F:4 iron, 4 sulfur cluster binding"/>
    <property type="evidence" value="ECO:0007669"/>
    <property type="project" value="UniProtKB-KW"/>
</dbReference>
<evidence type="ECO:0000256" key="6">
    <source>
        <dbReference type="ARBA" id="ARBA00023014"/>
    </source>
</evidence>
<evidence type="ECO:0000256" key="4">
    <source>
        <dbReference type="ARBA" id="ARBA00022982"/>
    </source>
</evidence>
<dbReference type="SUPFAM" id="SSF46548">
    <property type="entry name" value="alpha-helical ferredoxin"/>
    <property type="match status" value="1"/>
</dbReference>
<dbReference type="Pfam" id="PF13183">
    <property type="entry name" value="Fer4_8"/>
    <property type="match status" value="1"/>
</dbReference>
<keyword evidence="2" id="KW-0004">4Fe-4S</keyword>
<dbReference type="InterPro" id="IPR017900">
    <property type="entry name" value="4Fe4S_Fe_S_CS"/>
</dbReference>
<dbReference type="PANTHER" id="PTHR43551">
    <property type="entry name" value="FUMARATE REDUCTASE IRON-SULFUR SUBUNIT"/>
    <property type="match status" value="1"/>
</dbReference>
<dbReference type="EMBL" id="JACNJD010000168">
    <property type="protein sequence ID" value="MBC8176852.1"/>
    <property type="molecule type" value="Genomic_DNA"/>
</dbReference>
<gene>
    <name evidence="8" type="ORF">H8E19_05560</name>
</gene>
<evidence type="ECO:0000256" key="5">
    <source>
        <dbReference type="ARBA" id="ARBA00023004"/>
    </source>
</evidence>
<dbReference type="Gene3D" id="1.10.1060.10">
    <property type="entry name" value="Alpha-helical ferredoxin"/>
    <property type="match status" value="1"/>
</dbReference>
<keyword evidence="1" id="KW-0813">Transport</keyword>
<evidence type="ECO:0000256" key="3">
    <source>
        <dbReference type="ARBA" id="ARBA00022723"/>
    </source>
</evidence>
<dbReference type="GO" id="GO:0046872">
    <property type="term" value="F:metal ion binding"/>
    <property type="evidence" value="ECO:0007669"/>
    <property type="project" value="UniProtKB-KW"/>
</dbReference>
<comment type="caution">
    <text evidence="8">The sequence shown here is derived from an EMBL/GenBank/DDBJ whole genome shotgun (WGS) entry which is preliminary data.</text>
</comment>
<keyword evidence="5" id="KW-0408">Iron</keyword>
<accession>A0A8J6MWG8</accession>
<dbReference type="PROSITE" id="PS00198">
    <property type="entry name" value="4FE4S_FER_1"/>
    <property type="match status" value="1"/>
</dbReference>
<protein>
    <submittedName>
        <fullName evidence="8">(Fe-S)-binding protein</fullName>
    </submittedName>
</protein>
<evidence type="ECO:0000256" key="1">
    <source>
        <dbReference type="ARBA" id="ARBA00022448"/>
    </source>
</evidence>
<reference evidence="8 9" key="1">
    <citation type="submission" date="2020-08" db="EMBL/GenBank/DDBJ databases">
        <title>Bridging the membrane lipid divide: bacteria of the FCB group superphylum have the potential to synthesize archaeal ether lipids.</title>
        <authorList>
            <person name="Villanueva L."/>
            <person name="Von Meijenfeldt F.A.B."/>
            <person name="Westbye A.B."/>
            <person name="Yadav S."/>
            <person name="Hopmans E.C."/>
            <person name="Dutilh B.E."/>
            <person name="Sinninghe Damste J.S."/>
        </authorList>
    </citation>
    <scope>NUCLEOTIDE SEQUENCE [LARGE SCALE GENOMIC DNA]</scope>
    <source>
        <strain evidence="8">NIOZ-UU27</strain>
    </source>
</reference>